<organism evidence="1 2">
    <name type="scientific">Plasmodium brasilianum</name>
    <dbReference type="NCBI Taxonomy" id="5824"/>
    <lineage>
        <taxon>Eukaryota</taxon>
        <taxon>Sar</taxon>
        <taxon>Alveolata</taxon>
        <taxon>Apicomplexa</taxon>
        <taxon>Aconoidasida</taxon>
        <taxon>Haemosporida</taxon>
        <taxon>Plasmodiidae</taxon>
        <taxon>Plasmodium</taxon>
        <taxon>Plasmodium (Plasmodium)</taxon>
    </lineage>
</organism>
<evidence type="ECO:0000313" key="2">
    <source>
        <dbReference type="Proteomes" id="UP001056978"/>
    </source>
</evidence>
<reference evidence="1" key="1">
    <citation type="submission" date="2022-06" db="EMBL/GenBank/DDBJ databases">
        <title>The First Complete Genome of the Simian Malaria Parasite Plasmodium brasilianum.</title>
        <authorList>
            <person name="Bajic M."/>
            <person name="Ravishankar S."/>
        </authorList>
    </citation>
    <scope>NUCLEOTIDE SEQUENCE</scope>
    <source>
        <strain evidence="1">Bolivian I</strain>
    </source>
</reference>
<proteinExistence type="predicted"/>
<evidence type="ECO:0000313" key="1">
    <source>
        <dbReference type="EMBL" id="KAI4840768.1"/>
    </source>
</evidence>
<accession>A0ACB9YGZ1</accession>
<keyword evidence="2" id="KW-1185">Reference proteome</keyword>
<gene>
    <name evidence="1" type="ORF">MKS88_001003</name>
</gene>
<dbReference type="EMBL" id="CM043771">
    <property type="protein sequence ID" value="KAI4840768.1"/>
    <property type="molecule type" value="Genomic_DNA"/>
</dbReference>
<dbReference type="Proteomes" id="UP001056978">
    <property type="component" value="Chromosome 3"/>
</dbReference>
<name>A0ACB9YGZ1_PLABR</name>
<sequence>MKGIHSYCSLLCFSFLFLTYGSNLGTTHVAHVAITRIRDEEGKNKNEKEEITKGQYSYIEEGTKRDEQVGHSAKETDKHNDEQSDELSDDKTDIQRTEKENVDSSEHSGDDGMDEYFNVDVEELSLFPDPNELYDFLMEEKKEENGKSSRSTSTDSRDSSGNGSSSGSSRSLPRNKTLENLKGAIKSGNLTREHFLQLYKSALSHFDVDGYTFLMQKIMHKEYNERFAQKVKRLNESNPHCDKVEKHDERKAKQKRKRREPNEMGGNNIDYPGGPVRSTYGNNLSKWMKDSLENIESPESIKEPGLANMLIQSLTMVKGLIQSVASSVVDIVPPLIPPPIWINRPLPCLPMVTGKNCLGSILYPITAAEFVTADITDSIMNGVISSFPAKYASKVGKTSDTLYRICAMAYLGMYCASIFPICWLPVGLRVSETMSLCFPQCLATLIACPGFWIDDIEGPCSNTSVPPFCSFSIFVNQKIVPPQLTSYDDSHNYPSTCPSKDDEYDIPDELYEHEKETNDMFLKEKKAYSKLSILPIIYPNLVPNLYNNKTKIHEMETCKCMDIIHLCKKHFAIPVIRNGNSVFNSTHEEPVKLSSMQNKCCKKCKPIWKILFPTEKKVDLRGSPVYPRRAKLLSGEGSCSSEHKKGENEKARGMLLHFRKRGSIRLEGWKCGRKVVQLKETEHILFLHVGFMYNDFLPHSTRGVKWAFKEKKKKKDNNYSCSCSGSGSMHNKCIQSSSTRAKGKRKEEKNEKNEINEKNENNEKNEENENSEKNEENENNEKNEENENSEKNEENENNEKNEENENNEKGILVIDESTTVKWRDRRWK</sequence>
<protein>
    <submittedName>
        <fullName evidence="1">Uncharacterized protein</fullName>
    </submittedName>
</protein>
<comment type="caution">
    <text evidence="1">The sequence shown here is derived from an EMBL/GenBank/DDBJ whole genome shotgun (WGS) entry which is preliminary data.</text>
</comment>